<dbReference type="Proteomes" id="UP000808349">
    <property type="component" value="Unassembled WGS sequence"/>
</dbReference>
<proteinExistence type="predicted"/>
<dbReference type="EMBL" id="JADKFW010000004">
    <property type="protein sequence ID" value="MBK9716425.1"/>
    <property type="molecule type" value="Genomic_DNA"/>
</dbReference>
<gene>
    <name evidence="1" type="ORF">IPO85_02670</name>
</gene>
<evidence type="ECO:0000313" key="2">
    <source>
        <dbReference type="Proteomes" id="UP000808349"/>
    </source>
</evidence>
<organism evidence="1 2">
    <name type="scientific">Candidatus Defluviibacterium haderslevense</name>
    <dbReference type="NCBI Taxonomy" id="2981993"/>
    <lineage>
        <taxon>Bacteria</taxon>
        <taxon>Pseudomonadati</taxon>
        <taxon>Bacteroidota</taxon>
        <taxon>Saprospiria</taxon>
        <taxon>Saprospirales</taxon>
        <taxon>Saprospiraceae</taxon>
        <taxon>Candidatus Defluviibacterium</taxon>
    </lineage>
</organism>
<protein>
    <submittedName>
        <fullName evidence="1">Uncharacterized protein</fullName>
    </submittedName>
</protein>
<accession>A0A9D7XDA1</accession>
<name>A0A9D7XDA1_9BACT</name>
<sequence length="147" mass="16827">MPFIHVDTLNYQNKPILLCTIQNENNDSVCIGVCNTPPPLTLRDFQRLTIYLDSFALYLKKSPKLQLIATNLNIVPWSSEFRTFKTTSNLFSSRRDNNEGINSSFFSIPNNEILFSNLVECTSFSVIQDSKNKTIGIFGKYQFKKSN</sequence>
<evidence type="ECO:0000313" key="1">
    <source>
        <dbReference type="EMBL" id="MBK9716425.1"/>
    </source>
</evidence>
<comment type="caution">
    <text evidence="1">The sequence shown here is derived from an EMBL/GenBank/DDBJ whole genome shotgun (WGS) entry which is preliminary data.</text>
</comment>
<dbReference type="AlphaFoldDB" id="A0A9D7XDA1"/>
<reference evidence="1 2" key="1">
    <citation type="submission" date="2020-10" db="EMBL/GenBank/DDBJ databases">
        <title>Connecting structure to function with the recovery of over 1000 high-quality activated sludge metagenome-assembled genomes encoding full-length rRNA genes using long-read sequencing.</title>
        <authorList>
            <person name="Singleton C.M."/>
            <person name="Petriglieri F."/>
            <person name="Kristensen J.M."/>
            <person name="Kirkegaard R.H."/>
            <person name="Michaelsen T.Y."/>
            <person name="Andersen M.H."/>
            <person name="Karst S.M."/>
            <person name="Dueholm M.S."/>
            <person name="Nielsen P.H."/>
            <person name="Albertsen M."/>
        </authorList>
    </citation>
    <scope>NUCLEOTIDE SEQUENCE [LARGE SCALE GENOMIC DNA]</scope>
    <source>
        <strain evidence="1">Ribe_18-Q3-R11-54_BAT3C.373</strain>
    </source>
</reference>